<dbReference type="InterPro" id="IPR001229">
    <property type="entry name" value="Jacalin-like_lectin_dom"/>
</dbReference>
<sequence>MNMIKVGPAGEKKKGSVWDEKGKGQIAKIFISYDEIGVYTLQFLFVENGNFILSDTHGGVHNKNFNTVRKSFIVLGIDL</sequence>
<evidence type="ECO:0000256" key="1">
    <source>
        <dbReference type="ARBA" id="ARBA00006568"/>
    </source>
</evidence>
<organism evidence="4 5">
    <name type="scientific">Capsicum annuum</name>
    <name type="common">Capsicum pepper</name>
    <dbReference type="NCBI Taxonomy" id="4072"/>
    <lineage>
        <taxon>Eukaryota</taxon>
        <taxon>Viridiplantae</taxon>
        <taxon>Streptophyta</taxon>
        <taxon>Embryophyta</taxon>
        <taxon>Tracheophyta</taxon>
        <taxon>Spermatophyta</taxon>
        <taxon>Magnoliopsida</taxon>
        <taxon>eudicotyledons</taxon>
        <taxon>Gunneridae</taxon>
        <taxon>Pentapetalae</taxon>
        <taxon>asterids</taxon>
        <taxon>lamiids</taxon>
        <taxon>Solanales</taxon>
        <taxon>Solanaceae</taxon>
        <taxon>Solanoideae</taxon>
        <taxon>Capsiceae</taxon>
        <taxon>Capsicum</taxon>
    </lineage>
</organism>
<comment type="similarity">
    <text evidence="1">Belongs to the jacalin lectin family.</text>
</comment>
<evidence type="ECO:0000313" key="4">
    <source>
        <dbReference type="EMBL" id="PHT66150.1"/>
    </source>
</evidence>
<keyword evidence="5" id="KW-1185">Reference proteome</keyword>
<dbReference type="GO" id="GO:0030246">
    <property type="term" value="F:carbohydrate binding"/>
    <property type="evidence" value="ECO:0007669"/>
    <property type="project" value="UniProtKB-KW"/>
</dbReference>
<dbReference type="Gramene" id="PHT66150">
    <property type="protein sequence ID" value="PHT66150"/>
    <property type="gene ID" value="T459_30575"/>
</dbReference>
<dbReference type="SUPFAM" id="SSF51101">
    <property type="entry name" value="Mannose-binding lectins"/>
    <property type="match status" value="1"/>
</dbReference>
<dbReference type="Gene3D" id="2.100.10.30">
    <property type="entry name" value="Jacalin-like lectin domain"/>
    <property type="match status" value="1"/>
</dbReference>
<reference evidence="4 5" key="2">
    <citation type="journal article" date="2017" name="Genome Biol.">
        <title>New reference genome sequences of hot pepper reveal the massive evolution of plant disease-resistance genes by retroduplication.</title>
        <authorList>
            <person name="Kim S."/>
            <person name="Park J."/>
            <person name="Yeom S.I."/>
            <person name="Kim Y.M."/>
            <person name="Seo E."/>
            <person name="Kim K.T."/>
            <person name="Kim M.S."/>
            <person name="Lee J.M."/>
            <person name="Cheong K."/>
            <person name="Shin H.S."/>
            <person name="Kim S.B."/>
            <person name="Han K."/>
            <person name="Lee J."/>
            <person name="Park M."/>
            <person name="Lee H.A."/>
            <person name="Lee H.Y."/>
            <person name="Lee Y."/>
            <person name="Oh S."/>
            <person name="Lee J.H."/>
            <person name="Choi E."/>
            <person name="Choi E."/>
            <person name="Lee S.E."/>
            <person name="Jeon J."/>
            <person name="Kim H."/>
            <person name="Choi G."/>
            <person name="Song H."/>
            <person name="Lee J."/>
            <person name="Lee S.C."/>
            <person name="Kwon J.K."/>
            <person name="Lee H.Y."/>
            <person name="Koo N."/>
            <person name="Hong Y."/>
            <person name="Kim R.W."/>
            <person name="Kang W.H."/>
            <person name="Huh J.H."/>
            <person name="Kang B.C."/>
            <person name="Yang T.J."/>
            <person name="Lee Y.H."/>
            <person name="Bennetzen J.L."/>
            <person name="Choi D."/>
        </authorList>
    </citation>
    <scope>NUCLEOTIDE SEQUENCE [LARGE SCALE GENOMIC DNA]</scope>
    <source>
        <strain evidence="5">cv. CM334</strain>
    </source>
</reference>
<dbReference type="Proteomes" id="UP000222542">
    <property type="component" value="Unassembled WGS sequence"/>
</dbReference>
<dbReference type="PROSITE" id="PS51752">
    <property type="entry name" value="JACALIN_LECTIN"/>
    <property type="match status" value="1"/>
</dbReference>
<reference evidence="4 5" key="1">
    <citation type="journal article" date="2014" name="Nat. Genet.">
        <title>Genome sequence of the hot pepper provides insights into the evolution of pungency in Capsicum species.</title>
        <authorList>
            <person name="Kim S."/>
            <person name="Park M."/>
            <person name="Yeom S.I."/>
            <person name="Kim Y.M."/>
            <person name="Lee J.M."/>
            <person name="Lee H.A."/>
            <person name="Seo E."/>
            <person name="Choi J."/>
            <person name="Cheong K."/>
            <person name="Kim K.T."/>
            <person name="Jung K."/>
            <person name="Lee G.W."/>
            <person name="Oh S.K."/>
            <person name="Bae C."/>
            <person name="Kim S.B."/>
            <person name="Lee H.Y."/>
            <person name="Kim S.Y."/>
            <person name="Kim M.S."/>
            <person name="Kang B.C."/>
            <person name="Jo Y.D."/>
            <person name="Yang H.B."/>
            <person name="Jeong H.J."/>
            <person name="Kang W.H."/>
            <person name="Kwon J.K."/>
            <person name="Shin C."/>
            <person name="Lim J.Y."/>
            <person name="Park J.H."/>
            <person name="Huh J.H."/>
            <person name="Kim J.S."/>
            <person name="Kim B.D."/>
            <person name="Cohen O."/>
            <person name="Paran I."/>
            <person name="Suh M.C."/>
            <person name="Lee S.B."/>
            <person name="Kim Y.K."/>
            <person name="Shin Y."/>
            <person name="Noh S.J."/>
            <person name="Park J."/>
            <person name="Seo Y.S."/>
            <person name="Kwon S.Y."/>
            <person name="Kim H.A."/>
            <person name="Park J.M."/>
            <person name="Kim H.J."/>
            <person name="Choi S.B."/>
            <person name="Bosland P.W."/>
            <person name="Reeves G."/>
            <person name="Jo S.H."/>
            <person name="Lee B.W."/>
            <person name="Cho H.T."/>
            <person name="Choi H.S."/>
            <person name="Lee M.S."/>
            <person name="Yu Y."/>
            <person name="Do Choi Y."/>
            <person name="Park B.S."/>
            <person name="van Deynze A."/>
            <person name="Ashrafi H."/>
            <person name="Hill T."/>
            <person name="Kim W.T."/>
            <person name="Pai H.S."/>
            <person name="Ahn H.K."/>
            <person name="Yeam I."/>
            <person name="Giovannoni J.J."/>
            <person name="Rose J.K."/>
            <person name="Sorensen I."/>
            <person name="Lee S.J."/>
            <person name="Kim R.W."/>
            <person name="Choi I.Y."/>
            <person name="Choi B.S."/>
            <person name="Lim J.S."/>
            <person name="Lee Y.H."/>
            <person name="Choi D."/>
        </authorList>
    </citation>
    <scope>NUCLEOTIDE SEQUENCE [LARGE SCALE GENOMIC DNA]</scope>
    <source>
        <strain evidence="5">cv. CM334</strain>
    </source>
</reference>
<protein>
    <recommendedName>
        <fullName evidence="3">Jacalin-type lectin domain-containing protein</fullName>
    </recommendedName>
</protein>
<proteinExistence type="inferred from homology"/>
<name>A0A2G2Y8T9_CAPAN</name>
<evidence type="ECO:0000256" key="2">
    <source>
        <dbReference type="ARBA" id="ARBA00022734"/>
    </source>
</evidence>
<gene>
    <name evidence="4" type="ORF">T459_30575</name>
</gene>
<keyword evidence="2" id="KW-0430">Lectin</keyword>
<comment type="caution">
    <text evidence="4">The sequence shown here is derived from an EMBL/GenBank/DDBJ whole genome shotgun (WGS) entry which is preliminary data.</text>
</comment>
<dbReference type="AlphaFoldDB" id="A0A2G2Y8T9"/>
<accession>A0A2G2Y8T9</accession>
<dbReference type="EMBL" id="AYRZ02000012">
    <property type="protein sequence ID" value="PHT66150.1"/>
    <property type="molecule type" value="Genomic_DNA"/>
</dbReference>
<dbReference type="InterPro" id="IPR036404">
    <property type="entry name" value="Jacalin-like_lectin_dom_sf"/>
</dbReference>
<feature type="domain" description="Jacalin-type lectin" evidence="3">
    <location>
        <begin position="3"/>
        <end position="79"/>
    </location>
</feature>
<evidence type="ECO:0000259" key="3">
    <source>
        <dbReference type="PROSITE" id="PS51752"/>
    </source>
</evidence>
<evidence type="ECO:0000313" key="5">
    <source>
        <dbReference type="Proteomes" id="UP000222542"/>
    </source>
</evidence>
<dbReference type="Pfam" id="PF01419">
    <property type="entry name" value="Jacalin"/>
    <property type="match status" value="1"/>
</dbReference>